<organism evidence="3">
    <name type="scientific">Bacillus cereus</name>
    <dbReference type="NCBI Taxonomy" id="1396"/>
    <lineage>
        <taxon>Bacteria</taxon>
        <taxon>Bacillati</taxon>
        <taxon>Bacillota</taxon>
        <taxon>Bacilli</taxon>
        <taxon>Bacillales</taxon>
        <taxon>Bacillaceae</taxon>
        <taxon>Bacillus</taxon>
        <taxon>Bacillus cereus group</taxon>
    </lineage>
</organism>
<sequence>MKCNAYHHLFLYVSQTNSYTSVTLRSYFICTRWCKMFKLYLDPGHGRMDPGAIGNGMQEKEITLNISRSIRNLLENHYEGLQIKMSRTADITRSLKERTDDANAFGTGAKGWICGRSGSQCGVNSETNQINQHGL</sequence>
<evidence type="ECO:0000256" key="1">
    <source>
        <dbReference type="ARBA" id="ARBA00022801"/>
    </source>
</evidence>
<dbReference type="GO" id="GO:0008745">
    <property type="term" value="F:N-acetylmuramoyl-L-alanine amidase activity"/>
    <property type="evidence" value="ECO:0007669"/>
    <property type="project" value="InterPro"/>
</dbReference>
<feature type="domain" description="MurNAc-LAA" evidence="2">
    <location>
        <begin position="40"/>
        <end position="106"/>
    </location>
</feature>
<dbReference type="SUPFAM" id="SSF53187">
    <property type="entry name" value="Zn-dependent exopeptidases"/>
    <property type="match status" value="1"/>
</dbReference>
<proteinExistence type="predicted"/>
<dbReference type="PANTHER" id="PTHR30404">
    <property type="entry name" value="N-ACETYLMURAMOYL-L-ALANINE AMIDASE"/>
    <property type="match status" value="1"/>
</dbReference>
<keyword evidence="1" id="KW-0378">Hydrolase</keyword>
<geneLocation type="plasmid" evidence="3">
    <name>pPER272</name>
</geneLocation>
<dbReference type="PANTHER" id="PTHR30404:SF0">
    <property type="entry name" value="N-ACETYLMURAMOYL-L-ALANINE AMIDASE AMIC"/>
    <property type="match status" value="1"/>
</dbReference>
<dbReference type="InterPro" id="IPR050695">
    <property type="entry name" value="N-acetylmuramoyl_amidase_3"/>
</dbReference>
<dbReference type="InterPro" id="IPR002508">
    <property type="entry name" value="MurNAc-LAA_cat"/>
</dbReference>
<dbReference type="CDD" id="cd02696">
    <property type="entry name" value="MurNAc-LAA"/>
    <property type="match status" value="1"/>
</dbReference>
<protein>
    <recommendedName>
        <fullName evidence="2">MurNAc-LAA domain-containing protein</fullName>
    </recommendedName>
</protein>
<evidence type="ECO:0000313" key="3">
    <source>
        <dbReference type="EMBL" id="ABK00792.1"/>
    </source>
</evidence>
<name>A1BZK0_BACCE</name>
<dbReference type="GO" id="GO:0009253">
    <property type="term" value="P:peptidoglycan catabolic process"/>
    <property type="evidence" value="ECO:0007669"/>
    <property type="project" value="InterPro"/>
</dbReference>
<gene>
    <name evidence="3" type="ORF">pPER272_AH820_0175</name>
</gene>
<evidence type="ECO:0000259" key="2">
    <source>
        <dbReference type="Pfam" id="PF01520"/>
    </source>
</evidence>
<reference evidence="3" key="1">
    <citation type="journal article" date="2007" name="J. Bacteriol.">
        <title>Complete sequence analysis of novel plasmids from emetic and periodontal Bacillus cereus isolates reveals a common evolutionary history among the B. cereus-group plasmids, including Bacillus anthracis pXO1.</title>
        <authorList>
            <person name="Rasko D.A."/>
            <person name="Rosovitz M.J."/>
            <person name="Okstad O.A."/>
            <person name="Fouts D.E."/>
            <person name="Jiang L."/>
            <person name="Cer R.Z."/>
            <person name="Kolsto A.B."/>
            <person name="Gill S.R."/>
            <person name="Ravel J."/>
        </authorList>
    </citation>
    <scope>NUCLEOTIDE SEQUENCE</scope>
    <source>
        <strain evidence="3">AH820</strain>
        <plasmid evidence="3">pPER272</plasmid>
    </source>
</reference>
<dbReference type="Pfam" id="PF01520">
    <property type="entry name" value="Amidase_3"/>
    <property type="match status" value="1"/>
</dbReference>
<dbReference type="GO" id="GO:0030288">
    <property type="term" value="C:outer membrane-bounded periplasmic space"/>
    <property type="evidence" value="ECO:0007669"/>
    <property type="project" value="TreeGrafter"/>
</dbReference>
<dbReference type="EMBL" id="DQ889677">
    <property type="protein sequence ID" value="ABK00792.1"/>
    <property type="molecule type" value="Genomic_DNA"/>
</dbReference>
<dbReference type="Gene3D" id="3.40.630.40">
    <property type="entry name" value="Zn-dependent exopeptidases"/>
    <property type="match status" value="1"/>
</dbReference>
<accession>A1BZK0</accession>
<dbReference type="AlphaFoldDB" id="A1BZK0"/>
<keyword evidence="3" id="KW-0614">Plasmid</keyword>